<dbReference type="InParanoid" id="A0A673X0D8"/>
<dbReference type="Proteomes" id="UP000472277">
    <property type="component" value="Chromosome 22"/>
</dbReference>
<evidence type="ECO:0000313" key="2">
    <source>
        <dbReference type="Ensembl" id="ENSSTUP00000014868.1"/>
    </source>
</evidence>
<keyword evidence="3" id="KW-1185">Reference proteome</keyword>
<dbReference type="GeneTree" id="ENSGT00990000204155"/>
<evidence type="ECO:0000256" key="1">
    <source>
        <dbReference type="SAM" id="MobiDB-lite"/>
    </source>
</evidence>
<sequence>MITTTNLQRVCQGFPWSSHSSKNSSGSCADIRAQSNVFSPVLSTILMTTATCPLSMELSSLTMRMRQVQRMSRDRASRMRPTARSGRLA</sequence>
<reference evidence="2" key="1">
    <citation type="submission" date="2025-08" db="UniProtKB">
        <authorList>
            <consortium name="Ensembl"/>
        </authorList>
    </citation>
    <scope>IDENTIFICATION</scope>
</reference>
<dbReference type="AlphaFoldDB" id="A0A673X0D8"/>
<feature type="region of interest" description="Disordered" evidence="1">
    <location>
        <begin position="65"/>
        <end position="89"/>
    </location>
</feature>
<proteinExistence type="predicted"/>
<protein>
    <submittedName>
        <fullName evidence="2">Uncharacterized protein</fullName>
    </submittedName>
</protein>
<reference evidence="2" key="2">
    <citation type="submission" date="2025-09" db="UniProtKB">
        <authorList>
            <consortium name="Ensembl"/>
        </authorList>
    </citation>
    <scope>IDENTIFICATION</scope>
</reference>
<name>A0A673X0D8_SALTR</name>
<dbReference type="Ensembl" id="ENSSTUT00000015685.1">
    <property type="protein sequence ID" value="ENSSTUP00000014868.1"/>
    <property type="gene ID" value="ENSSTUG00000006851.1"/>
</dbReference>
<organism evidence="2 3">
    <name type="scientific">Salmo trutta</name>
    <name type="common">Brown trout</name>
    <dbReference type="NCBI Taxonomy" id="8032"/>
    <lineage>
        <taxon>Eukaryota</taxon>
        <taxon>Metazoa</taxon>
        <taxon>Chordata</taxon>
        <taxon>Craniata</taxon>
        <taxon>Vertebrata</taxon>
        <taxon>Euteleostomi</taxon>
        <taxon>Actinopterygii</taxon>
        <taxon>Neopterygii</taxon>
        <taxon>Teleostei</taxon>
        <taxon>Protacanthopterygii</taxon>
        <taxon>Salmoniformes</taxon>
        <taxon>Salmonidae</taxon>
        <taxon>Salmoninae</taxon>
        <taxon>Salmo</taxon>
    </lineage>
</organism>
<accession>A0A673X0D8</accession>
<evidence type="ECO:0000313" key="3">
    <source>
        <dbReference type="Proteomes" id="UP000472277"/>
    </source>
</evidence>